<protein>
    <submittedName>
        <fullName evidence="1">Uncharacterized protein</fullName>
    </submittedName>
</protein>
<name>A0A1V0DYB7_9CAUD</name>
<proteinExistence type="predicted"/>
<sequence length="65" mass="7214">MAHNYLTDAQSRIVQQISNDVTVPEKIRNVVVAAMRQRNAKLRGSFDDCREANDALVSAVDALEV</sequence>
<evidence type="ECO:0000313" key="2">
    <source>
        <dbReference type="Proteomes" id="UP000224401"/>
    </source>
</evidence>
<reference evidence="1 2" key="1">
    <citation type="submission" date="2017-02" db="EMBL/GenBank/DDBJ databases">
        <title>A novel roseosiphophage isolated from the oligotrophic South China Sea.</title>
        <authorList>
            <person name="Yang Y."/>
            <person name="Cai L."/>
            <person name="Zhang R."/>
        </authorList>
    </citation>
    <scope>NUCLEOTIDE SEQUENCE [LARGE SCALE GENOMIC DNA]</scope>
</reference>
<accession>A0A1V0DYB7</accession>
<dbReference type="Proteomes" id="UP000224401">
    <property type="component" value="Segment"/>
</dbReference>
<evidence type="ECO:0000313" key="1">
    <source>
        <dbReference type="EMBL" id="ARB06139.1"/>
    </source>
</evidence>
<keyword evidence="2" id="KW-1185">Reference proteome</keyword>
<gene>
    <name evidence="1" type="ORF">vBDshSR5C_85</name>
</gene>
<organism evidence="1 2">
    <name type="scientific">Dinoroseobacter phage vB_DshS-R5C</name>
    <dbReference type="NCBI Taxonomy" id="1965368"/>
    <lineage>
        <taxon>Viruses</taxon>
        <taxon>Duplodnaviria</taxon>
        <taxon>Heunggongvirae</taxon>
        <taxon>Uroviricota</taxon>
        <taxon>Caudoviricetes</taxon>
        <taxon>Nanhaivirus</taxon>
        <taxon>Nanhaivirus D5C</taxon>
    </lineage>
</organism>
<dbReference type="EMBL" id="KY606587">
    <property type="protein sequence ID" value="ARB06139.1"/>
    <property type="molecule type" value="Genomic_DNA"/>
</dbReference>